<comment type="caution">
    <text evidence="2">The sequence shown here is derived from an EMBL/GenBank/DDBJ whole genome shotgun (WGS) entry which is preliminary data.</text>
</comment>
<sequence>MLVARDLRNGSLASLEAYLKQHQGIPDREVAFELWRLLAGPAAQTRFRLVVVDHPDAPADKGGRPSTRSRVPTRKDRERVAEFSCKLDLHGKVWLAREEAAECLGISESTIKRATRKIEAEEAQEIELNSTRARRAAALKKLRRER</sequence>
<accession>A0A7V8RCG6</accession>
<evidence type="ECO:0000313" key="3">
    <source>
        <dbReference type="Proteomes" id="UP000589292"/>
    </source>
</evidence>
<evidence type="ECO:0000256" key="1">
    <source>
        <dbReference type="SAM" id="MobiDB-lite"/>
    </source>
</evidence>
<dbReference type="Proteomes" id="UP000589292">
    <property type="component" value="Unassembled WGS sequence"/>
</dbReference>
<dbReference type="EMBL" id="VDES01000001">
    <property type="protein sequence ID" value="MBA1373665.1"/>
    <property type="molecule type" value="Genomic_DNA"/>
</dbReference>
<proteinExistence type="predicted"/>
<organism evidence="2 3">
    <name type="scientific">Sphingomonas ursincola</name>
    <dbReference type="NCBI Taxonomy" id="56361"/>
    <lineage>
        <taxon>Bacteria</taxon>
        <taxon>Pseudomonadati</taxon>
        <taxon>Pseudomonadota</taxon>
        <taxon>Alphaproteobacteria</taxon>
        <taxon>Sphingomonadales</taxon>
        <taxon>Sphingomonadaceae</taxon>
        <taxon>Sphingomonas</taxon>
    </lineage>
</organism>
<name>A0A7V8RCG6_9SPHN</name>
<dbReference type="RefSeq" id="WP_181266650.1">
    <property type="nucleotide sequence ID" value="NZ_BAAAGB010000002.1"/>
</dbReference>
<dbReference type="AlphaFoldDB" id="A0A7V8RCG6"/>
<evidence type="ECO:0000313" key="2">
    <source>
        <dbReference type="EMBL" id="MBA1373665.1"/>
    </source>
</evidence>
<feature type="region of interest" description="Disordered" evidence="1">
    <location>
        <begin position="55"/>
        <end position="75"/>
    </location>
</feature>
<reference evidence="2 3" key="1">
    <citation type="journal article" date="1994" name="Int. J. Syst. Bacteriol.">
        <title>Phylogenetic positions of novel aerobic, bacteriochlorophyll a-containing bacteria and description of Roseococcus thiosulfatophilus gen. nov., sp. nov., Erythromicrobium ramosum gen. nov., sp. nov., and Erythrobacter litoralis sp. nov.</title>
        <authorList>
            <person name="Yurkov V."/>
            <person name="Stackebrandt E."/>
            <person name="Holmes A."/>
            <person name="Fuerst J.A."/>
            <person name="Hugenholtz P."/>
            <person name="Golecki J."/>
            <person name="Gad'on N."/>
            <person name="Gorlenko V.M."/>
            <person name="Kompantseva E.I."/>
            <person name="Drews G."/>
        </authorList>
    </citation>
    <scope>NUCLEOTIDE SEQUENCE [LARGE SCALE GENOMIC DNA]</scope>
    <source>
        <strain evidence="2 3">KR-99</strain>
    </source>
</reference>
<keyword evidence="3" id="KW-1185">Reference proteome</keyword>
<gene>
    <name evidence="2" type="ORF">FG486_04895</name>
</gene>
<protein>
    <submittedName>
        <fullName evidence="2">Uncharacterized protein</fullName>
    </submittedName>
</protein>